<accession>A0A8S5SG04</accession>
<proteinExistence type="predicted"/>
<reference evidence="1" key="1">
    <citation type="journal article" date="2021" name="Proc. Natl. Acad. Sci. U.S.A.">
        <title>A Catalog of Tens of Thousands of Viruses from Human Metagenomes Reveals Hidden Associations with Chronic Diseases.</title>
        <authorList>
            <person name="Tisza M.J."/>
            <person name="Buck C.B."/>
        </authorList>
    </citation>
    <scope>NUCLEOTIDE SEQUENCE</scope>
    <source>
        <strain evidence="1">CtHMa1</strain>
    </source>
</reference>
<sequence length="33" mass="3597">MRKKSSGTILLAKGNTEAYVSDLPEGFIITLDK</sequence>
<evidence type="ECO:0000313" key="1">
    <source>
        <dbReference type="EMBL" id="DAF49917.1"/>
    </source>
</evidence>
<organism evidence="1">
    <name type="scientific">Myoviridae sp. ctHMa1</name>
    <dbReference type="NCBI Taxonomy" id="2827671"/>
    <lineage>
        <taxon>Viruses</taxon>
        <taxon>Duplodnaviria</taxon>
        <taxon>Heunggongvirae</taxon>
        <taxon>Uroviricota</taxon>
        <taxon>Caudoviricetes</taxon>
    </lineage>
</organism>
<dbReference type="EMBL" id="BK032590">
    <property type="protein sequence ID" value="DAF49917.1"/>
    <property type="molecule type" value="Genomic_DNA"/>
</dbReference>
<name>A0A8S5SG04_9CAUD</name>
<protein>
    <submittedName>
        <fullName evidence="1">Uncharacterized protein</fullName>
    </submittedName>
</protein>